<evidence type="ECO:0000259" key="2">
    <source>
        <dbReference type="Pfam" id="PF01979"/>
    </source>
</evidence>
<dbReference type="InterPro" id="IPR006680">
    <property type="entry name" value="Amidohydro-rel"/>
</dbReference>
<protein>
    <recommendedName>
        <fullName evidence="2">Amidohydrolase-related domain-containing protein</fullName>
    </recommendedName>
</protein>
<dbReference type="InterPro" id="IPR032466">
    <property type="entry name" value="Metal_Hydrolase"/>
</dbReference>
<evidence type="ECO:0000256" key="1">
    <source>
        <dbReference type="SAM" id="MobiDB-lite"/>
    </source>
</evidence>
<dbReference type="InterPro" id="IPR011059">
    <property type="entry name" value="Metal-dep_hydrolase_composite"/>
</dbReference>
<dbReference type="PANTHER" id="PTHR43668:SF2">
    <property type="entry name" value="ALLANTOINASE"/>
    <property type="match status" value="1"/>
</dbReference>
<accession>A0ABP9F3U5</accession>
<sequence length="205" mass="21286">MAKEPQSGEGTAVQTAIGEAPEAAVAFDLVVRGQRVLTSAGIQPREVGIRDGKVHALRPMGVDLVGETIIELPADEVMIPGLVDTHVHVNEPGRTEWEGFASATRAAAAGGVTTIIDMPLNSIPSTVTVDALEQKQAVAAIRPSSTSASGAAPSPATSRTFVRCTTPACSVSSASCSTRVSTSSRRSMPTRWRRRCGSSASSTRC</sequence>
<dbReference type="EMBL" id="BAABLV010000008">
    <property type="protein sequence ID" value="GAA4891521.1"/>
    <property type="molecule type" value="Genomic_DNA"/>
</dbReference>
<organism evidence="3 4">
    <name type="scientific">Tessaracoccus lubricantis</name>
    <dbReference type="NCBI Taxonomy" id="545543"/>
    <lineage>
        <taxon>Bacteria</taxon>
        <taxon>Bacillati</taxon>
        <taxon>Actinomycetota</taxon>
        <taxon>Actinomycetes</taxon>
        <taxon>Propionibacteriales</taxon>
        <taxon>Propionibacteriaceae</taxon>
        <taxon>Tessaracoccus</taxon>
    </lineage>
</organism>
<dbReference type="SUPFAM" id="SSF51556">
    <property type="entry name" value="Metallo-dependent hydrolases"/>
    <property type="match status" value="1"/>
</dbReference>
<feature type="compositionally biased region" description="Low complexity" evidence="1">
    <location>
        <begin position="180"/>
        <end position="190"/>
    </location>
</feature>
<dbReference type="SUPFAM" id="SSF51338">
    <property type="entry name" value="Composite domain of metallo-dependent hydrolases"/>
    <property type="match status" value="1"/>
</dbReference>
<comment type="caution">
    <text evidence="3">The sequence shown here is derived from an EMBL/GenBank/DDBJ whole genome shotgun (WGS) entry which is preliminary data.</text>
</comment>
<proteinExistence type="predicted"/>
<dbReference type="InterPro" id="IPR050138">
    <property type="entry name" value="DHOase/Allantoinase_Hydrolase"/>
</dbReference>
<evidence type="ECO:0000313" key="3">
    <source>
        <dbReference type="EMBL" id="GAA4891521.1"/>
    </source>
</evidence>
<dbReference type="PANTHER" id="PTHR43668">
    <property type="entry name" value="ALLANTOINASE"/>
    <property type="match status" value="1"/>
</dbReference>
<gene>
    <name evidence="3" type="ORF">GCM10025789_05530</name>
</gene>
<dbReference type="Proteomes" id="UP001501521">
    <property type="component" value="Unassembled WGS sequence"/>
</dbReference>
<reference evidence="4" key="1">
    <citation type="journal article" date="2019" name="Int. J. Syst. Evol. Microbiol.">
        <title>The Global Catalogue of Microorganisms (GCM) 10K type strain sequencing project: providing services to taxonomists for standard genome sequencing and annotation.</title>
        <authorList>
            <consortium name="The Broad Institute Genomics Platform"/>
            <consortium name="The Broad Institute Genome Sequencing Center for Infectious Disease"/>
            <person name="Wu L."/>
            <person name="Ma J."/>
        </authorList>
    </citation>
    <scope>NUCLEOTIDE SEQUENCE [LARGE SCALE GENOMIC DNA]</scope>
    <source>
        <strain evidence="4">JCM 19125</strain>
    </source>
</reference>
<feature type="region of interest" description="Disordered" evidence="1">
    <location>
        <begin position="180"/>
        <end position="205"/>
    </location>
</feature>
<name>A0ABP9F3U5_9ACTN</name>
<feature type="domain" description="Amidohydrolase-related" evidence="2">
    <location>
        <begin position="77"/>
        <end position="128"/>
    </location>
</feature>
<dbReference type="Gene3D" id="3.20.20.140">
    <property type="entry name" value="Metal-dependent hydrolases"/>
    <property type="match status" value="1"/>
</dbReference>
<dbReference type="Pfam" id="PF01979">
    <property type="entry name" value="Amidohydro_1"/>
    <property type="match status" value="1"/>
</dbReference>
<keyword evidence="4" id="KW-1185">Reference proteome</keyword>
<evidence type="ECO:0000313" key="4">
    <source>
        <dbReference type="Proteomes" id="UP001501521"/>
    </source>
</evidence>